<name>A0ABY9WTX6_9BACT</name>
<protein>
    <submittedName>
        <fullName evidence="1">Uncharacterized protein</fullName>
    </submittedName>
</protein>
<dbReference type="EMBL" id="CP043494">
    <property type="protein sequence ID" value="WNG46211.1"/>
    <property type="molecule type" value="Genomic_DNA"/>
</dbReference>
<organism evidence="1 2">
    <name type="scientific">Archangium minus</name>
    <dbReference type="NCBI Taxonomy" id="83450"/>
    <lineage>
        <taxon>Bacteria</taxon>
        <taxon>Pseudomonadati</taxon>
        <taxon>Myxococcota</taxon>
        <taxon>Myxococcia</taxon>
        <taxon>Myxococcales</taxon>
        <taxon>Cystobacterineae</taxon>
        <taxon>Archangiaceae</taxon>
        <taxon>Archangium</taxon>
    </lineage>
</organism>
<evidence type="ECO:0000313" key="2">
    <source>
        <dbReference type="Proteomes" id="UP001611383"/>
    </source>
</evidence>
<dbReference type="RefSeq" id="WP_395822397.1">
    <property type="nucleotide sequence ID" value="NZ_CP043494.1"/>
</dbReference>
<reference evidence="1 2" key="1">
    <citation type="submission" date="2019-08" db="EMBL/GenBank/DDBJ databases">
        <title>Archangium and Cystobacter genomes.</title>
        <authorList>
            <person name="Chen I.-C.K."/>
            <person name="Wielgoss S."/>
        </authorList>
    </citation>
    <scope>NUCLEOTIDE SEQUENCE [LARGE SCALE GENOMIC DNA]</scope>
    <source>
        <strain evidence="1 2">Cbm 6</strain>
    </source>
</reference>
<proteinExistence type="predicted"/>
<accession>A0ABY9WTX6</accession>
<dbReference type="Proteomes" id="UP001611383">
    <property type="component" value="Chromosome"/>
</dbReference>
<keyword evidence="2" id="KW-1185">Reference proteome</keyword>
<gene>
    <name evidence="1" type="ORF">F0U60_20375</name>
</gene>
<evidence type="ECO:0000313" key="1">
    <source>
        <dbReference type="EMBL" id="WNG46211.1"/>
    </source>
</evidence>
<sequence length="268" mass="28496">MEKTVAVVQAPLTFLDKNGAQVSIPPSVFWFEGAELKVDETKPPVSENSWLADWLKYLAKTGVIVAAPPDAQPTRPAMVLQAKNPGSAGNNIEIDITYAEPPTTFTLKVTQTDVYADLTLETLPVVLGTDQKAGTRPGLVRVQGTPTALPKEQTGQLEGADATQRGTWTAAADSGTAFTLEAREPGKEVIKVQISPPKEQTFTLTATWTKSVSGLDASKLETELKQFGYVLTAAKPADGYTLPRGGKFQLKGGVDSTFASLVPAAKPL</sequence>